<comment type="similarity">
    <text evidence="1 3">Belongs to the glycosyl hydrolase 56 family.</text>
</comment>
<dbReference type="SUPFAM" id="SSF51445">
    <property type="entry name" value="(Trans)glycosidases"/>
    <property type="match status" value="1"/>
</dbReference>
<dbReference type="InterPro" id="IPR013785">
    <property type="entry name" value="Aldolase_TIM"/>
</dbReference>
<dbReference type="PANTHER" id="PTHR11769">
    <property type="entry name" value="HYALURONIDASE"/>
    <property type="match status" value="1"/>
</dbReference>
<dbReference type="EC" id="3.2.1.35" evidence="3"/>
<dbReference type="AlphaFoldDB" id="A0A0M3K5V0"/>
<sequence>LFTKGDQQFFSNFMVETIKLGKRLRPHGKWGFYGFPLCNYDAGQNNDDECSTQFKAYNHMLLKILNEVDALYPSIYLENNASAEVNQRYVKAILTESKRIASKLQDPNKPIYAYSSFEYTHQSDFYSKLSFVSQVLNAYHLLTARALQHALRLGGPIYPS</sequence>
<accession>A0A0M3K5V0</accession>
<proteinExistence type="inferred from homology"/>
<dbReference type="Pfam" id="PF01630">
    <property type="entry name" value="Glyco_hydro_56"/>
    <property type="match status" value="1"/>
</dbReference>
<dbReference type="GO" id="GO:0005975">
    <property type="term" value="P:carbohydrate metabolic process"/>
    <property type="evidence" value="ECO:0007669"/>
    <property type="project" value="InterPro"/>
</dbReference>
<dbReference type="InterPro" id="IPR017853">
    <property type="entry name" value="GH"/>
</dbReference>
<evidence type="ECO:0000256" key="3">
    <source>
        <dbReference type="RuleBase" id="RU610713"/>
    </source>
</evidence>
<evidence type="ECO:0000256" key="1">
    <source>
        <dbReference type="ARBA" id="ARBA00008871"/>
    </source>
</evidence>
<evidence type="ECO:0000256" key="2">
    <source>
        <dbReference type="ARBA" id="ARBA00023157"/>
    </source>
</evidence>
<comment type="catalytic activity">
    <reaction evidence="3">
        <text>Random hydrolysis of (1-&gt;4)-linkages between N-acetyl-beta-D-glucosamine and D-glucuronate residues in hyaluronate.</text>
        <dbReference type="EC" id="3.2.1.35"/>
    </reaction>
</comment>
<protein>
    <recommendedName>
        <fullName evidence="3">Hyaluronidase</fullName>
        <ecNumber evidence="3">3.2.1.35</ecNumber>
    </recommendedName>
</protein>
<dbReference type="WBParaSite" id="ASIM_0001634101-mRNA-1">
    <property type="protein sequence ID" value="ASIM_0001634101-mRNA-1"/>
    <property type="gene ID" value="ASIM_0001634101"/>
</dbReference>
<dbReference type="InterPro" id="IPR018155">
    <property type="entry name" value="Hyaluronidase"/>
</dbReference>
<dbReference type="GO" id="GO:0004415">
    <property type="term" value="F:hyalurononglucosaminidase activity"/>
    <property type="evidence" value="ECO:0007669"/>
    <property type="project" value="UniProtKB-UniRule"/>
</dbReference>
<keyword evidence="2" id="KW-1015">Disulfide bond</keyword>
<organism evidence="4">
    <name type="scientific">Anisakis simplex</name>
    <name type="common">Herring worm</name>
    <dbReference type="NCBI Taxonomy" id="6269"/>
    <lineage>
        <taxon>Eukaryota</taxon>
        <taxon>Metazoa</taxon>
        <taxon>Ecdysozoa</taxon>
        <taxon>Nematoda</taxon>
        <taxon>Chromadorea</taxon>
        <taxon>Rhabditida</taxon>
        <taxon>Spirurina</taxon>
        <taxon>Ascaridomorpha</taxon>
        <taxon>Ascaridoidea</taxon>
        <taxon>Anisakidae</taxon>
        <taxon>Anisakis</taxon>
        <taxon>Anisakis simplex complex</taxon>
    </lineage>
</organism>
<keyword evidence="3" id="KW-0326">Glycosidase</keyword>
<dbReference type="Gene3D" id="3.20.20.70">
    <property type="entry name" value="Aldolase class I"/>
    <property type="match status" value="1"/>
</dbReference>
<name>A0A0M3K5V0_ANISI</name>
<keyword evidence="3" id="KW-0378">Hydrolase</keyword>
<dbReference type="PANTHER" id="PTHR11769:SF35">
    <property type="entry name" value="HYALURONIDASE"/>
    <property type="match status" value="1"/>
</dbReference>
<dbReference type="GO" id="GO:0030214">
    <property type="term" value="P:hyaluronan catabolic process"/>
    <property type="evidence" value="ECO:0007669"/>
    <property type="project" value="TreeGrafter"/>
</dbReference>
<reference evidence="4" key="1">
    <citation type="submission" date="2017-02" db="UniProtKB">
        <authorList>
            <consortium name="WormBaseParasite"/>
        </authorList>
    </citation>
    <scope>IDENTIFICATION</scope>
</reference>
<evidence type="ECO:0000313" key="4">
    <source>
        <dbReference type="WBParaSite" id="ASIM_0001634101-mRNA-1"/>
    </source>
</evidence>